<keyword evidence="3" id="KW-1185">Reference proteome</keyword>
<feature type="region of interest" description="Disordered" evidence="1">
    <location>
        <begin position="1"/>
        <end position="20"/>
    </location>
</feature>
<sequence>MAQLYLNNPKKNNENTGSRKPKKETIAFLLNYSKALRVLDKEDKKYEFILN</sequence>
<evidence type="ECO:0000256" key="1">
    <source>
        <dbReference type="SAM" id="MobiDB-lite"/>
    </source>
</evidence>
<organism evidence="2 3">
    <name type="scientific">Mesonia sediminis</name>
    <dbReference type="NCBI Taxonomy" id="1703946"/>
    <lineage>
        <taxon>Bacteria</taxon>
        <taxon>Pseudomonadati</taxon>
        <taxon>Bacteroidota</taxon>
        <taxon>Flavobacteriia</taxon>
        <taxon>Flavobacteriales</taxon>
        <taxon>Flavobacteriaceae</taxon>
        <taxon>Mesonia</taxon>
    </lineage>
</organism>
<reference evidence="3" key="1">
    <citation type="journal article" date="2019" name="Int. J. Syst. Evol. Microbiol.">
        <title>The Global Catalogue of Microorganisms (GCM) 10K type strain sequencing project: providing services to taxonomists for standard genome sequencing and annotation.</title>
        <authorList>
            <consortium name="The Broad Institute Genomics Platform"/>
            <consortium name="The Broad Institute Genome Sequencing Center for Infectious Disease"/>
            <person name="Wu L."/>
            <person name="Ma J."/>
        </authorList>
    </citation>
    <scope>NUCLEOTIDE SEQUENCE [LARGE SCALE GENOMIC DNA]</scope>
    <source>
        <strain evidence="3">KCTC 42255</strain>
    </source>
</reference>
<name>A0ABW5SCK6_9FLAO</name>
<feature type="compositionally biased region" description="Polar residues" evidence="1">
    <location>
        <begin position="1"/>
        <end position="18"/>
    </location>
</feature>
<evidence type="ECO:0000313" key="3">
    <source>
        <dbReference type="Proteomes" id="UP001597357"/>
    </source>
</evidence>
<dbReference type="Proteomes" id="UP001597357">
    <property type="component" value="Unassembled WGS sequence"/>
</dbReference>
<dbReference type="RefSeq" id="WP_379044250.1">
    <property type="nucleotide sequence ID" value="NZ_JBHULZ010000023.1"/>
</dbReference>
<proteinExistence type="predicted"/>
<accession>A0ABW5SCK6</accession>
<gene>
    <name evidence="2" type="ORF">ACFSQ0_03620</name>
</gene>
<evidence type="ECO:0000313" key="2">
    <source>
        <dbReference type="EMBL" id="MFD2697069.1"/>
    </source>
</evidence>
<dbReference type="EMBL" id="JBHULZ010000023">
    <property type="protein sequence ID" value="MFD2697069.1"/>
    <property type="molecule type" value="Genomic_DNA"/>
</dbReference>
<protein>
    <submittedName>
        <fullName evidence="2">Uncharacterized protein</fullName>
    </submittedName>
</protein>
<comment type="caution">
    <text evidence="2">The sequence shown here is derived from an EMBL/GenBank/DDBJ whole genome shotgun (WGS) entry which is preliminary data.</text>
</comment>